<sequence length="357" mass="41087">MSACSRGLAWPPFDLTTARGAAPCPHRPAPRRRAAIRCCCAGPDHEPRRRLSRAPAAAPERAEEWRVDGNKPSAAALGRRRASLTAMPPLPFPAPRSRRQFKQQDFYPRCTQRGPAPQSRDTPPKRDTGIASEKEWGINLLDEAVKESGTNEDGSTWYRESGEDLGENGFRCRWARMGGQSHDGSTEWKETWWEKSDWTGYKELGAEKSGKNAEGDSWWEKWKEVLYQDEWSNLARIERSAEKQAKSGAENAGWYEKWWEKYDAKGWTEKGAHKYGRLNEQSWWERWGEHYDGRGFVLKWTDKWAETDLGTKWGDKWEEKFFAGIGSRQGETWHVSPGGERWSRTWGEEHFGNGYVT</sequence>
<evidence type="ECO:0000256" key="3">
    <source>
        <dbReference type="ARBA" id="ARBA00022640"/>
    </source>
</evidence>
<comment type="caution">
    <text evidence="7">The sequence shown here is derived from an EMBL/GenBank/DDBJ whole genome shotgun (WGS) entry which is preliminary data.</text>
</comment>
<feature type="region of interest" description="Disordered" evidence="6">
    <location>
        <begin position="45"/>
        <end position="132"/>
    </location>
</feature>
<keyword evidence="3" id="KW-0934">Plastid</keyword>
<proteinExistence type="inferred from homology"/>
<dbReference type="GO" id="GO:2000904">
    <property type="term" value="P:regulation of starch metabolic process"/>
    <property type="evidence" value="ECO:0007669"/>
    <property type="project" value="TreeGrafter"/>
</dbReference>
<dbReference type="Proteomes" id="UP000823388">
    <property type="component" value="Chromosome 9K"/>
</dbReference>
<gene>
    <name evidence="7" type="ORF">PVAP13_9KG578000</name>
</gene>
<dbReference type="PANTHER" id="PTHR34113:SF3">
    <property type="entry name" value="PROTEIN EARLY STARVATION 1, CHLOROPLASTIC"/>
    <property type="match status" value="1"/>
</dbReference>
<evidence type="ECO:0000256" key="1">
    <source>
        <dbReference type="ARBA" id="ARBA00004470"/>
    </source>
</evidence>
<protein>
    <recommendedName>
        <fullName evidence="9">Inactive purple acid phosphatase-like protein</fullName>
    </recommendedName>
</protein>
<dbReference type="AlphaFoldDB" id="A0A8T0P8J6"/>
<keyword evidence="4" id="KW-0809">Transit peptide</keyword>
<evidence type="ECO:0008006" key="9">
    <source>
        <dbReference type="Google" id="ProtNLM"/>
    </source>
</evidence>
<reference evidence="7" key="1">
    <citation type="submission" date="2020-05" db="EMBL/GenBank/DDBJ databases">
        <title>WGS assembly of Panicum virgatum.</title>
        <authorList>
            <person name="Lovell J.T."/>
            <person name="Jenkins J."/>
            <person name="Shu S."/>
            <person name="Juenger T.E."/>
            <person name="Schmutz J."/>
        </authorList>
    </citation>
    <scope>NUCLEOTIDE SEQUENCE</scope>
    <source>
        <strain evidence="7">AP13</strain>
    </source>
</reference>
<evidence type="ECO:0000256" key="2">
    <source>
        <dbReference type="ARBA" id="ARBA00022528"/>
    </source>
</evidence>
<comment type="subcellular location">
    <subcellularLocation>
        <location evidence="1">Plastid</location>
        <location evidence="1">Chloroplast stroma</location>
    </subcellularLocation>
</comment>
<evidence type="ECO:0000313" key="7">
    <source>
        <dbReference type="EMBL" id="KAG2554974.1"/>
    </source>
</evidence>
<dbReference type="GO" id="GO:2001070">
    <property type="term" value="F:starch binding"/>
    <property type="evidence" value="ECO:0007669"/>
    <property type="project" value="TreeGrafter"/>
</dbReference>
<organism evidence="7 8">
    <name type="scientific">Panicum virgatum</name>
    <name type="common">Blackwell switchgrass</name>
    <dbReference type="NCBI Taxonomy" id="38727"/>
    <lineage>
        <taxon>Eukaryota</taxon>
        <taxon>Viridiplantae</taxon>
        <taxon>Streptophyta</taxon>
        <taxon>Embryophyta</taxon>
        <taxon>Tracheophyta</taxon>
        <taxon>Spermatophyta</taxon>
        <taxon>Magnoliopsida</taxon>
        <taxon>Liliopsida</taxon>
        <taxon>Poales</taxon>
        <taxon>Poaceae</taxon>
        <taxon>PACMAD clade</taxon>
        <taxon>Panicoideae</taxon>
        <taxon>Panicodae</taxon>
        <taxon>Paniceae</taxon>
        <taxon>Panicinae</taxon>
        <taxon>Panicum</taxon>
        <taxon>Panicum sect. Hiantes</taxon>
    </lineage>
</organism>
<name>A0A8T0P8J6_PANVG</name>
<keyword evidence="2" id="KW-0150">Chloroplast</keyword>
<keyword evidence="8" id="KW-1185">Reference proteome</keyword>
<dbReference type="GO" id="GO:0005982">
    <property type="term" value="P:starch metabolic process"/>
    <property type="evidence" value="ECO:0007669"/>
    <property type="project" value="TreeGrafter"/>
</dbReference>
<dbReference type="GO" id="GO:0009570">
    <property type="term" value="C:chloroplast stroma"/>
    <property type="evidence" value="ECO:0007669"/>
    <property type="project" value="UniProtKB-SubCell"/>
</dbReference>
<feature type="compositionally biased region" description="Basic and acidic residues" evidence="6">
    <location>
        <begin position="60"/>
        <end position="69"/>
    </location>
</feature>
<accession>A0A8T0P8J6</accession>
<evidence type="ECO:0000313" key="8">
    <source>
        <dbReference type="Proteomes" id="UP000823388"/>
    </source>
</evidence>
<dbReference type="GO" id="GO:0043036">
    <property type="term" value="C:starch grain"/>
    <property type="evidence" value="ECO:0007669"/>
    <property type="project" value="TreeGrafter"/>
</dbReference>
<feature type="compositionally biased region" description="Basic and acidic residues" evidence="6">
    <location>
        <begin position="122"/>
        <end position="132"/>
    </location>
</feature>
<comment type="similarity">
    <text evidence="5">Belongs to the ESV1 family.</text>
</comment>
<evidence type="ECO:0000256" key="6">
    <source>
        <dbReference type="SAM" id="MobiDB-lite"/>
    </source>
</evidence>
<dbReference type="InterPro" id="IPR052495">
    <property type="entry name" value="Alpha-glucan_binding_chloro"/>
</dbReference>
<evidence type="ECO:0000256" key="4">
    <source>
        <dbReference type="ARBA" id="ARBA00022946"/>
    </source>
</evidence>
<dbReference type="PANTHER" id="PTHR34113">
    <property type="entry name" value="INACTIVE PURPLE ACID PHOSPHATASE-LIKE PROTEIN"/>
    <property type="match status" value="1"/>
</dbReference>
<evidence type="ECO:0000256" key="5">
    <source>
        <dbReference type="ARBA" id="ARBA00038237"/>
    </source>
</evidence>
<dbReference type="EMBL" id="CM029053">
    <property type="protein sequence ID" value="KAG2554974.1"/>
    <property type="molecule type" value="Genomic_DNA"/>
</dbReference>